<protein>
    <submittedName>
        <fullName evidence="1">Uncharacterized protein</fullName>
    </submittedName>
</protein>
<evidence type="ECO:0000313" key="2">
    <source>
        <dbReference type="Proteomes" id="UP000321306"/>
    </source>
</evidence>
<evidence type="ECO:0000313" key="1">
    <source>
        <dbReference type="EMBL" id="GEM47639.1"/>
    </source>
</evidence>
<keyword evidence="2" id="KW-1185">Reference proteome</keyword>
<dbReference type="InterPro" id="IPR009045">
    <property type="entry name" value="Zn_M74/Hedgehog-like"/>
</dbReference>
<reference evidence="1 2" key="1">
    <citation type="submission" date="2019-07" db="EMBL/GenBank/DDBJ databases">
        <title>Whole genome shotgun sequence of Deinococcus cellulosilyticus NBRC 106333.</title>
        <authorList>
            <person name="Hosoyama A."/>
            <person name="Uohara A."/>
            <person name="Ohji S."/>
            <person name="Ichikawa N."/>
        </authorList>
    </citation>
    <scope>NUCLEOTIDE SEQUENCE [LARGE SCALE GENOMIC DNA]</scope>
    <source>
        <strain evidence="1 2">NBRC 106333</strain>
    </source>
</reference>
<dbReference type="EMBL" id="BJXB01000014">
    <property type="protein sequence ID" value="GEM47639.1"/>
    <property type="molecule type" value="Genomic_DNA"/>
</dbReference>
<dbReference type="Proteomes" id="UP000321306">
    <property type="component" value="Unassembled WGS sequence"/>
</dbReference>
<name>A0A511N432_DEIC1</name>
<gene>
    <name evidence="1" type="ORF">DC3_32740</name>
</gene>
<comment type="caution">
    <text evidence="1">The sequence shown here is derived from an EMBL/GenBank/DDBJ whole genome shotgun (WGS) entry which is preliminary data.</text>
</comment>
<dbReference type="RefSeq" id="WP_146886044.1">
    <property type="nucleotide sequence ID" value="NZ_BJXB01000014.1"/>
</dbReference>
<accession>A0A511N432</accession>
<dbReference type="SUPFAM" id="SSF55166">
    <property type="entry name" value="Hedgehog/DD-peptidase"/>
    <property type="match status" value="1"/>
</dbReference>
<sequence>MKAQKVSSLEALHPEFRQNLESWLHAVQQKFPQYEFRVLETRRSKERQKKLFSQNSTSRWVTSFDGSRLISMHQYGLAADIGILNRKTRKSVWDSRVWRTIYAYIPPSVHGLEVGVKELTHLQLQGAGEQYRDGELQDKYIKKLGLTRS</sequence>
<organism evidence="1 2">
    <name type="scientific">Deinococcus cellulosilyticus (strain DSM 18568 / NBRC 106333 / KACC 11606 / 5516J-15)</name>
    <dbReference type="NCBI Taxonomy" id="1223518"/>
    <lineage>
        <taxon>Bacteria</taxon>
        <taxon>Thermotogati</taxon>
        <taxon>Deinococcota</taxon>
        <taxon>Deinococci</taxon>
        <taxon>Deinococcales</taxon>
        <taxon>Deinococcaceae</taxon>
        <taxon>Deinococcus</taxon>
    </lineage>
</organism>
<dbReference type="AlphaFoldDB" id="A0A511N432"/>
<dbReference type="OrthoDB" id="67175at2"/>
<proteinExistence type="predicted"/>
<dbReference type="Gene3D" id="3.30.1380.10">
    <property type="match status" value="1"/>
</dbReference>